<dbReference type="PANTHER" id="PTHR43228:SF1">
    <property type="entry name" value="TWO-COMPONENT RESPONSE REGULATOR ARR22"/>
    <property type="match status" value="1"/>
</dbReference>
<dbReference type="AlphaFoldDB" id="A0A7X0MUT2"/>
<sequence length="247" mass="27840">MNVLIVDDEPLARQEIRRLLGRYSQLDSISEAADGAEALALLQEQEFQVVFVDIRMPEMDGIELVASAGNRSLFVFCTAYSQHALEAFDLNAFDYLLKPVNPNRLDQVMAKVDLALSGKSYHGQQEQEKASTADILPENHGFLLKFGHDYRIVRLQDVLRFEALGNHVVVHLEKEKSYIQSSLSRLEAKLDDSHFLKASRSDVVRIDAICKVEEGMNPGSLMVQLSNGQSVDVSRRQAQYLKKQFSI</sequence>
<protein>
    <submittedName>
        <fullName evidence="5">Two-component system LytT family response regulator</fullName>
    </submittedName>
</protein>
<dbReference type="PROSITE" id="PS50110">
    <property type="entry name" value="RESPONSE_REGULATORY"/>
    <property type="match status" value="1"/>
</dbReference>
<evidence type="ECO:0000313" key="5">
    <source>
        <dbReference type="EMBL" id="MBB6520623.1"/>
    </source>
</evidence>
<gene>
    <name evidence="5" type="ORF">HNR48_000901</name>
</gene>
<evidence type="ECO:0000256" key="2">
    <source>
        <dbReference type="PROSITE-ProRule" id="PRU00169"/>
    </source>
</evidence>
<keyword evidence="6" id="KW-1185">Reference proteome</keyword>
<name>A0A7X0MUT2_9GAMM</name>
<feature type="domain" description="Response regulatory" evidence="3">
    <location>
        <begin position="2"/>
        <end position="113"/>
    </location>
</feature>
<evidence type="ECO:0000256" key="1">
    <source>
        <dbReference type="ARBA" id="ARBA00023012"/>
    </source>
</evidence>
<dbReference type="PANTHER" id="PTHR43228">
    <property type="entry name" value="TWO-COMPONENT RESPONSE REGULATOR"/>
    <property type="match status" value="1"/>
</dbReference>
<dbReference type="InterPro" id="IPR001789">
    <property type="entry name" value="Sig_transdc_resp-reg_receiver"/>
</dbReference>
<keyword evidence="1" id="KW-0902">Two-component regulatory system</keyword>
<evidence type="ECO:0000259" key="4">
    <source>
        <dbReference type="PROSITE" id="PS50930"/>
    </source>
</evidence>
<dbReference type="SUPFAM" id="SSF52172">
    <property type="entry name" value="CheY-like"/>
    <property type="match status" value="1"/>
</dbReference>
<dbReference type="SMART" id="SM00850">
    <property type="entry name" value="LytTR"/>
    <property type="match status" value="1"/>
</dbReference>
<dbReference type="GO" id="GO:0000160">
    <property type="term" value="P:phosphorelay signal transduction system"/>
    <property type="evidence" value="ECO:0007669"/>
    <property type="project" value="UniProtKB-KW"/>
</dbReference>
<dbReference type="SMART" id="SM00448">
    <property type="entry name" value="REC"/>
    <property type="match status" value="1"/>
</dbReference>
<reference evidence="5 6" key="1">
    <citation type="submission" date="2020-08" db="EMBL/GenBank/DDBJ databases">
        <title>Genomic Encyclopedia of Type Strains, Phase IV (KMG-IV): sequencing the most valuable type-strain genomes for metagenomic binning, comparative biology and taxonomic classification.</title>
        <authorList>
            <person name="Goeker M."/>
        </authorList>
    </citation>
    <scope>NUCLEOTIDE SEQUENCE [LARGE SCALE GENOMIC DNA]</scope>
    <source>
        <strain evidence="5 6">DSM 22368</strain>
    </source>
</reference>
<dbReference type="Gene3D" id="2.40.50.1020">
    <property type="entry name" value="LytTr DNA-binding domain"/>
    <property type="match status" value="1"/>
</dbReference>
<keyword evidence="2" id="KW-0597">Phosphoprotein</keyword>
<evidence type="ECO:0000313" key="6">
    <source>
        <dbReference type="Proteomes" id="UP000528457"/>
    </source>
</evidence>
<dbReference type="EMBL" id="JACHHT010000001">
    <property type="protein sequence ID" value="MBB6520623.1"/>
    <property type="molecule type" value="Genomic_DNA"/>
</dbReference>
<dbReference type="Gene3D" id="3.40.50.2300">
    <property type="match status" value="1"/>
</dbReference>
<dbReference type="InParanoid" id="A0A7X0MUT2"/>
<organism evidence="5 6">
    <name type="scientific">Pseudoteredinibacter isoporae</name>
    <dbReference type="NCBI Taxonomy" id="570281"/>
    <lineage>
        <taxon>Bacteria</taxon>
        <taxon>Pseudomonadati</taxon>
        <taxon>Pseudomonadota</taxon>
        <taxon>Gammaproteobacteria</taxon>
        <taxon>Cellvibrionales</taxon>
        <taxon>Cellvibrionaceae</taxon>
        <taxon>Pseudoteredinibacter</taxon>
    </lineage>
</organism>
<dbReference type="Proteomes" id="UP000528457">
    <property type="component" value="Unassembled WGS sequence"/>
</dbReference>
<feature type="modified residue" description="4-aspartylphosphate" evidence="2">
    <location>
        <position position="53"/>
    </location>
</feature>
<proteinExistence type="predicted"/>
<dbReference type="RefSeq" id="WP_166850701.1">
    <property type="nucleotide sequence ID" value="NZ_JAAONY010000001.1"/>
</dbReference>
<dbReference type="FunCoup" id="A0A7X0MUT2">
    <property type="interactions" value="100"/>
</dbReference>
<dbReference type="InterPro" id="IPR052048">
    <property type="entry name" value="ST_Response_Regulator"/>
</dbReference>
<feature type="domain" description="HTH LytTR-type" evidence="4">
    <location>
        <begin position="142"/>
        <end position="247"/>
    </location>
</feature>
<dbReference type="InterPro" id="IPR007492">
    <property type="entry name" value="LytTR_DNA-bd_dom"/>
</dbReference>
<comment type="caution">
    <text evidence="5">The sequence shown here is derived from an EMBL/GenBank/DDBJ whole genome shotgun (WGS) entry which is preliminary data.</text>
</comment>
<evidence type="ECO:0000259" key="3">
    <source>
        <dbReference type="PROSITE" id="PS50110"/>
    </source>
</evidence>
<dbReference type="Pfam" id="PF00072">
    <property type="entry name" value="Response_reg"/>
    <property type="match status" value="1"/>
</dbReference>
<dbReference type="InterPro" id="IPR011006">
    <property type="entry name" value="CheY-like_superfamily"/>
</dbReference>
<dbReference type="PROSITE" id="PS50930">
    <property type="entry name" value="HTH_LYTTR"/>
    <property type="match status" value="1"/>
</dbReference>
<dbReference type="GO" id="GO:0003677">
    <property type="term" value="F:DNA binding"/>
    <property type="evidence" value="ECO:0007669"/>
    <property type="project" value="InterPro"/>
</dbReference>
<dbReference type="Pfam" id="PF04397">
    <property type="entry name" value="LytTR"/>
    <property type="match status" value="1"/>
</dbReference>
<accession>A0A7X0MUT2</accession>